<dbReference type="GO" id="GO:0005886">
    <property type="term" value="C:plasma membrane"/>
    <property type="evidence" value="ECO:0007669"/>
    <property type="project" value="UniProtKB-SubCell"/>
</dbReference>
<keyword evidence="6 9" id="KW-1133">Transmembrane helix</keyword>
<gene>
    <name evidence="10" type="ORF">CYD53_12044</name>
</gene>
<feature type="transmembrane region" description="Helical" evidence="9">
    <location>
        <begin position="44"/>
        <end position="62"/>
    </location>
</feature>
<organism evidence="10 11">
    <name type="scientific">Bosea psychrotolerans</name>
    <dbReference type="NCBI Taxonomy" id="1871628"/>
    <lineage>
        <taxon>Bacteria</taxon>
        <taxon>Pseudomonadati</taxon>
        <taxon>Pseudomonadota</taxon>
        <taxon>Alphaproteobacteria</taxon>
        <taxon>Hyphomicrobiales</taxon>
        <taxon>Boseaceae</taxon>
        <taxon>Bosea</taxon>
    </lineage>
</organism>
<dbReference type="InterPro" id="IPR007272">
    <property type="entry name" value="Sulf_transp_TsuA/YedE"/>
</dbReference>
<feature type="transmembrane region" description="Helical" evidence="9">
    <location>
        <begin position="159"/>
        <end position="180"/>
    </location>
</feature>
<reference evidence="10 11" key="1">
    <citation type="submission" date="2018-01" db="EMBL/GenBank/DDBJ databases">
        <title>Genomic Encyclopedia of Type Strains, Phase III (KMG-III): the genomes of soil and plant-associated and newly described type strains.</title>
        <authorList>
            <person name="Whitman W."/>
        </authorList>
    </citation>
    <scope>NUCLEOTIDE SEQUENCE [LARGE SCALE GENOMIC DNA]</scope>
    <source>
        <strain evidence="10 11">1131</strain>
    </source>
</reference>
<evidence type="ECO:0000256" key="8">
    <source>
        <dbReference type="ARBA" id="ARBA00035655"/>
    </source>
</evidence>
<keyword evidence="3" id="KW-1003">Cell membrane</keyword>
<dbReference type="Proteomes" id="UP000236919">
    <property type="component" value="Unassembled WGS sequence"/>
</dbReference>
<keyword evidence="2" id="KW-0813">Transport</keyword>
<dbReference type="RefSeq" id="WP_103720724.1">
    <property type="nucleotide sequence ID" value="NZ_PQFZ01000020.1"/>
</dbReference>
<dbReference type="PANTHER" id="PTHR30574">
    <property type="entry name" value="INNER MEMBRANE PROTEIN YEDE"/>
    <property type="match status" value="1"/>
</dbReference>
<comment type="subcellular location">
    <subcellularLocation>
        <location evidence="1">Cell inner membrane</location>
        <topology evidence="1">Multi-pass membrane protein</topology>
    </subcellularLocation>
</comment>
<evidence type="ECO:0000256" key="3">
    <source>
        <dbReference type="ARBA" id="ARBA00022475"/>
    </source>
</evidence>
<dbReference type="PANTHER" id="PTHR30574:SF1">
    <property type="entry name" value="SULPHUR TRANSPORT DOMAIN-CONTAINING PROTEIN"/>
    <property type="match status" value="1"/>
</dbReference>
<evidence type="ECO:0000313" key="10">
    <source>
        <dbReference type="EMBL" id="POR47154.1"/>
    </source>
</evidence>
<keyword evidence="5 9" id="KW-0812">Transmembrane</keyword>
<evidence type="ECO:0000256" key="1">
    <source>
        <dbReference type="ARBA" id="ARBA00004429"/>
    </source>
</evidence>
<dbReference type="Pfam" id="PF04143">
    <property type="entry name" value="Sulf_transp"/>
    <property type="match status" value="1"/>
</dbReference>
<dbReference type="EMBL" id="PQFZ01000020">
    <property type="protein sequence ID" value="POR47154.1"/>
    <property type="molecule type" value="Genomic_DNA"/>
</dbReference>
<keyword evidence="11" id="KW-1185">Reference proteome</keyword>
<dbReference type="OrthoDB" id="9814020at2"/>
<name>A0A2S4LXH2_9HYPH</name>
<accession>A0A2S4LXH2</accession>
<evidence type="ECO:0000256" key="7">
    <source>
        <dbReference type="ARBA" id="ARBA00023136"/>
    </source>
</evidence>
<comment type="caution">
    <text evidence="10">The sequence shown here is derived from an EMBL/GenBank/DDBJ whole genome shotgun (WGS) entry which is preliminary data.</text>
</comment>
<feature type="transmembrane region" description="Helical" evidence="9">
    <location>
        <begin position="20"/>
        <end position="37"/>
    </location>
</feature>
<evidence type="ECO:0000256" key="5">
    <source>
        <dbReference type="ARBA" id="ARBA00022692"/>
    </source>
</evidence>
<evidence type="ECO:0000256" key="9">
    <source>
        <dbReference type="SAM" id="Phobius"/>
    </source>
</evidence>
<evidence type="ECO:0000256" key="4">
    <source>
        <dbReference type="ARBA" id="ARBA00022519"/>
    </source>
</evidence>
<sequence length="184" mass="19260">MVTHTSDLHYAPTLSDAVDWSPYLAGAGIGVLSWIVFAAVDQPIGITTALSQLAAGAAIPIFGSDSVSANSYWAKNPFVLDYGVIFLAGTLLGALASALLSRRFHIETVPSVWREHFGPSVAKRLTAAFLGGILTMFGARLAGGCTSGHGISGGLQLALSSWVFLAVMFPVGIATAHLTFRRRA</sequence>
<protein>
    <submittedName>
        <fullName evidence="10">Uncharacterized protein</fullName>
    </submittedName>
</protein>
<evidence type="ECO:0000256" key="6">
    <source>
        <dbReference type="ARBA" id="ARBA00022989"/>
    </source>
</evidence>
<feature type="transmembrane region" description="Helical" evidence="9">
    <location>
        <begin position="121"/>
        <end position="139"/>
    </location>
</feature>
<keyword evidence="7 9" id="KW-0472">Membrane</keyword>
<feature type="transmembrane region" description="Helical" evidence="9">
    <location>
        <begin position="82"/>
        <end position="100"/>
    </location>
</feature>
<dbReference type="AlphaFoldDB" id="A0A2S4LXH2"/>
<proteinExistence type="inferred from homology"/>
<comment type="similarity">
    <text evidence="8">Belongs to the TsuA/YedE (TC 9.B.102) family.</text>
</comment>
<evidence type="ECO:0000256" key="2">
    <source>
        <dbReference type="ARBA" id="ARBA00022448"/>
    </source>
</evidence>
<keyword evidence="4" id="KW-0997">Cell inner membrane</keyword>
<evidence type="ECO:0000313" key="11">
    <source>
        <dbReference type="Proteomes" id="UP000236919"/>
    </source>
</evidence>